<accession>A0ABP5VAX2</accession>
<name>A0ABP5VAX2_9ACTN</name>
<dbReference type="Proteomes" id="UP001501231">
    <property type="component" value="Unassembled WGS sequence"/>
</dbReference>
<evidence type="ECO:0000313" key="1">
    <source>
        <dbReference type="EMBL" id="GAA2398272.1"/>
    </source>
</evidence>
<dbReference type="RefSeq" id="WP_344586258.1">
    <property type="nucleotide sequence ID" value="NZ_BAAARW010000001.1"/>
</dbReference>
<keyword evidence="2" id="KW-1185">Reference proteome</keyword>
<gene>
    <name evidence="1" type="ORF">GCM10010191_01230</name>
</gene>
<comment type="caution">
    <text evidence="1">The sequence shown here is derived from an EMBL/GenBank/DDBJ whole genome shotgun (WGS) entry which is preliminary data.</text>
</comment>
<evidence type="ECO:0008006" key="3">
    <source>
        <dbReference type="Google" id="ProtNLM"/>
    </source>
</evidence>
<organism evidence="1 2">
    <name type="scientific">Actinomadura vinacea</name>
    <dbReference type="NCBI Taxonomy" id="115336"/>
    <lineage>
        <taxon>Bacteria</taxon>
        <taxon>Bacillati</taxon>
        <taxon>Actinomycetota</taxon>
        <taxon>Actinomycetes</taxon>
        <taxon>Streptosporangiales</taxon>
        <taxon>Thermomonosporaceae</taxon>
        <taxon>Actinomadura</taxon>
    </lineage>
</organism>
<protein>
    <recommendedName>
        <fullName evidence="3">XRE family transcriptional regulator</fullName>
    </recommendedName>
</protein>
<reference evidence="2" key="1">
    <citation type="journal article" date="2019" name="Int. J. Syst. Evol. Microbiol.">
        <title>The Global Catalogue of Microorganisms (GCM) 10K type strain sequencing project: providing services to taxonomists for standard genome sequencing and annotation.</title>
        <authorList>
            <consortium name="The Broad Institute Genomics Platform"/>
            <consortium name="The Broad Institute Genome Sequencing Center for Infectious Disease"/>
            <person name="Wu L."/>
            <person name="Ma J."/>
        </authorList>
    </citation>
    <scope>NUCLEOTIDE SEQUENCE [LARGE SCALE GENOMIC DNA]</scope>
    <source>
        <strain evidence="2">JCM 3325</strain>
    </source>
</reference>
<proteinExistence type="predicted"/>
<dbReference type="EMBL" id="BAAARW010000001">
    <property type="protein sequence ID" value="GAA2398272.1"/>
    <property type="molecule type" value="Genomic_DNA"/>
</dbReference>
<sequence>MTADKRITGATLRAERKAQGLVVSDLAARFREVAPPHVRLPDREHVETTIRGHERGAHAVSERYKLLYCLALGKPEEELFPAPPPLEKRPAAVTVEEPGSTDWGDMERRLLLQMAALGIGAGALQPGETARHLVDLAMTTDPRDLDDWHLACGDHLHAIRTRPPAQARQDLVVDLLALGRQIDTADAADLTELQRVKAALSTLHANALTRLGDHGAAIRWWRTAKAAADATGDLQLRLLVCGSEAGFGLYGQRSPETVLHLTRRARRLASDKPSLGLALITKTEAKALSLLGRHTEAQETMRGVTDATPDDSLSTLLPTYWTPDQVHFTESWVYAGSGNEAGADEARERVLVLAFDYQYHANVRLHEALCTVVNGGTDQGAHLAATLLDSLPAAHRSQMITETGNTVLRAVPYGQQDRPAVRALREVLAKTAPKPALPSAT</sequence>
<evidence type="ECO:0000313" key="2">
    <source>
        <dbReference type="Proteomes" id="UP001501231"/>
    </source>
</evidence>